<evidence type="ECO:0000313" key="2">
    <source>
        <dbReference type="Proteomes" id="UP000076837"/>
    </source>
</evidence>
<dbReference type="PANTHER" id="PTHR24148:SF80">
    <property type="entry name" value="HETEROKARYON INCOMPATIBILITY DOMAIN-CONTAINING PROTEIN"/>
    <property type="match status" value="1"/>
</dbReference>
<keyword evidence="2" id="KW-1185">Reference proteome</keyword>
<dbReference type="STRING" id="5454.A0A163A9I9"/>
<dbReference type="EMBL" id="JYNV01000258">
    <property type="protein sequence ID" value="KZM21062.1"/>
    <property type="molecule type" value="Genomic_DNA"/>
</dbReference>
<dbReference type="OrthoDB" id="5386682at2759"/>
<dbReference type="AlphaFoldDB" id="A0A163A9I9"/>
<protein>
    <submittedName>
        <fullName evidence="1">Uncharacterized protein</fullName>
    </submittedName>
</protein>
<dbReference type="PANTHER" id="PTHR24148">
    <property type="entry name" value="ANKYRIN REPEAT DOMAIN-CONTAINING PROTEIN 39 HOMOLOG-RELATED"/>
    <property type="match status" value="1"/>
</dbReference>
<dbReference type="Pfam" id="PF06985">
    <property type="entry name" value="HET"/>
    <property type="match status" value="1"/>
</dbReference>
<dbReference type="InterPro" id="IPR010730">
    <property type="entry name" value="HET"/>
</dbReference>
<sequence length="744" mass="84220">MTTDTVVRAARDDGVVVTTYCPSRPYLEVQIPENVARVSRIVIRLSSRDQGFCDDQNRVGQPGFTWFELNIETPSGRNHIPRRCVYQNKAGVPEWQTSVIDTEDDSRTYITLLSEIRSLDILQLFPRAQFVGWMNFVCRAEIEVHCVTSLALPEAAPSLRPRYDELEFDGKKIRVLELLPGCEDQAICVKFVVVDLLDPGNVRFEALSYCWGQWNIGDSAQVQCLEQDGSINTVHVSPSLWTAFLHLRDSTAVRVLWADQLCINQTDKAELARQVSIMGQIYSGAERVIVWLGGGDADVERSIDTVNRLIPQYVEPSEEELREGTIVVRLPGVSVDSLPQAEVNRVLSLPWFWRVWVIQEVWLGRQRTFMYGRRTLKWNTIRKANAWSKYGSFEVPGQQHTNLPLIWASFAEMTQLPVPHESEARWSGKTSLEDNLLPLVIQGMDLEASDPRDHVFGFLGLFGGSHPGSQTLDQLIYPDYHKSVSDVFVDFTLWWILRNRSLDILSAIQAIKGRTWQTLGCTASSKVSPHDQPPMDHPSWAMWYSGKHKWATESLGRAAGCRVTGDTEPDVSLVAREGSQRKHLKLQGYQLGQIQKIEPYLLRDGFSLETLQAYNRVFDVSGQRRVYNTPVTEAFNGYKKGWDDPLLHWIAHRHGQCVPAALPCLDKCFFWIKDDLKGLCPADTKPGDIVVVLYGGSVPYILRETEAEGHYAFIGECYVEGKMKENLLTPFEEAGASKKVFVLV</sequence>
<accession>A0A163A9I9</accession>
<proteinExistence type="predicted"/>
<dbReference type="Proteomes" id="UP000076837">
    <property type="component" value="Unassembled WGS sequence"/>
</dbReference>
<gene>
    <name evidence="1" type="ORF">ST47_g7824</name>
</gene>
<dbReference type="InterPro" id="IPR052895">
    <property type="entry name" value="HetReg/Transcr_Mod"/>
</dbReference>
<evidence type="ECO:0000313" key="1">
    <source>
        <dbReference type="EMBL" id="KZM21062.1"/>
    </source>
</evidence>
<name>A0A163A9I9_DIDRA</name>
<reference evidence="1 2" key="1">
    <citation type="journal article" date="2016" name="Sci. Rep.">
        <title>Draft genome sequencing and secretome analysis of fungal phytopathogen Ascochyta rabiei provides insight into the necrotrophic effector repertoire.</title>
        <authorList>
            <person name="Verma S."/>
            <person name="Gazara R.K."/>
            <person name="Nizam S."/>
            <person name="Parween S."/>
            <person name="Chattopadhyay D."/>
            <person name="Verma P.K."/>
        </authorList>
    </citation>
    <scope>NUCLEOTIDE SEQUENCE [LARGE SCALE GENOMIC DNA]</scope>
    <source>
        <strain evidence="1 2">ArDII</strain>
    </source>
</reference>
<dbReference type="Pfam" id="PF26639">
    <property type="entry name" value="Het-6_barrel"/>
    <property type="match status" value="1"/>
</dbReference>
<comment type="caution">
    <text evidence="1">The sequence shown here is derived from an EMBL/GenBank/DDBJ whole genome shotgun (WGS) entry which is preliminary data.</text>
</comment>
<organism evidence="1 2">
    <name type="scientific">Didymella rabiei</name>
    <name type="common">Chickpea ascochyta blight fungus</name>
    <name type="synonym">Mycosphaerella rabiei</name>
    <dbReference type="NCBI Taxonomy" id="5454"/>
    <lineage>
        <taxon>Eukaryota</taxon>
        <taxon>Fungi</taxon>
        <taxon>Dikarya</taxon>
        <taxon>Ascomycota</taxon>
        <taxon>Pezizomycotina</taxon>
        <taxon>Dothideomycetes</taxon>
        <taxon>Pleosporomycetidae</taxon>
        <taxon>Pleosporales</taxon>
        <taxon>Pleosporineae</taxon>
        <taxon>Didymellaceae</taxon>
        <taxon>Ascochyta</taxon>
    </lineage>
</organism>